<protein>
    <submittedName>
        <fullName evidence="4">HPP family protein</fullName>
    </submittedName>
</protein>
<dbReference type="PANTHER" id="PTHR33741">
    <property type="entry name" value="TRANSMEMBRANE PROTEIN DDB_G0269096-RELATED"/>
    <property type="match status" value="1"/>
</dbReference>
<gene>
    <name evidence="4" type="ORF">ACFFTU_27265</name>
</gene>
<dbReference type="InterPro" id="IPR058581">
    <property type="entry name" value="TM_HPP"/>
</dbReference>
<organism evidence="4 5">
    <name type="scientific">Streptomyces cremeus</name>
    <dbReference type="NCBI Taxonomy" id="66881"/>
    <lineage>
        <taxon>Bacteria</taxon>
        <taxon>Bacillati</taxon>
        <taxon>Actinomycetota</taxon>
        <taxon>Actinomycetes</taxon>
        <taxon>Kitasatosporales</taxon>
        <taxon>Streptomycetaceae</taxon>
        <taxon>Streptomyces</taxon>
    </lineage>
</organism>
<dbReference type="EMBL" id="JBHMCR010000019">
    <property type="protein sequence ID" value="MFB9523652.1"/>
    <property type="molecule type" value="Genomic_DNA"/>
</dbReference>
<dbReference type="InterPro" id="IPR007065">
    <property type="entry name" value="HPP"/>
</dbReference>
<feature type="transmembrane region" description="Helical" evidence="2">
    <location>
        <begin position="79"/>
        <end position="98"/>
    </location>
</feature>
<feature type="domain" description="HPP transmembrane region" evidence="3">
    <location>
        <begin position="46"/>
        <end position="191"/>
    </location>
</feature>
<feature type="transmembrane region" description="Helical" evidence="2">
    <location>
        <begin position="53"/>
        <end position="73"/>
    </location>
</feature>
<feature type="transmembrane region" description="Helical" evidence="2">
    <location>
        <begin position="110"/>
        <end position="143"/>
    </location>
</feature>
<evidence type="ECO:0000259" key="3">
    <source>
        <dbReference type="Pfam" id="PF04982"/>
    </source>
</evidence>
<comment type="caution">
    <text evidence="4">The sequence shown here is derived from an EMBL/GenBank/DDBJ whole genome shotgun (WGS) entry which is preliminary data.</text>
</comment>
<evidence type="ECO:0000313" key="4">
    <source>
        <dbReference type="EMBL" id="MFB9523652.1"/>
    </source>
</evidence>
<reference evidence="4 5" key="1">
    <citation type="submission" date="2024-09" db="EMBL/GenBank/DDBJ databases">
        <authorList>
            <person name="Sun Q."/>
            <person name="Mori K."/>
        </authorList>
    </citation>
    <scope>NUCLEOTIDE SEQUENCE [LARGE SCALE GENOMIC DNA]</scope>
    <source>
        <strain evidence="4 5">JCM 4362</strain>
    </source>
</reference>
<feature type="transmembrane region" description="Helical" evidence="2">
    <location>
        <begin position="163"/>
        <end position="187"/>
    </location>
</feature>
<keyword evidence="2" id="KW-0812">Transmembrane</keyword>
<evidence type="ECO:0000256" key="1">
    <source>
        <dbReference type="SAM" id="MobiDB-lite"/>
    </source>
</evidence>
<dbReference type="Proteomes" id="UP001589718">
    <property type="component" value="Unassembled WGS sequence"/>
</dbReference>
<proteinExistence type="predicted"/>
<keyword evidence="5" id="KW-1185">Reference proteome</keyword>
<sequence>MATETTTPSPTPTPIPSPTVTETRDVDTSSRADRPLLRILASKAPPRPAWKGLIPATLCAVAALLALVGLGALAHQVLLVPPLAASAALIFGAPALPLSQPRSVVGGQLLSAGTGFLVLAVGGGSMAAAAVAGGLALGVMVVARTPHSPAAATAVIVVLTEPAVLPFLSLLALAAVVLVVIGMAAGLNRAAPSYPSYWW</sequence>
<dbReference type="RefSeq" id="WP_345218997.1">
    <property type="nucleotide sequence ID" value="NZ_BAAAXE010000001.1"/>
</dbReference>
<evidence type="ECO:0000313" key="5">
    <source>
        <dbReference type="Proteomes" id="UP001589718"/>
    </source>
</evidence>
<keyword evidence="2" id="KW-0472">Membrane</keyword>
<name>A0ABV5PKA6_STRCM</name>
<evidence type="ECO:0000256" key="2">
    <source>
        <dbReference type="SAM" id="Phobius"/>
    </source>
</evidence>
<keyword evidence="2" id="KW-1133">Transmembrane helix</keyword>
<accession>A0ABV5PKA6</accession>
<dbReference type="Pfam" id="PF04982">
    <property type="entry name" value="TM_HPP"/>
    <property type="match status" value="1"/>
</dbReference>
<dbReference type="PANTHER" id="PTHR33741:SF5">
    <property type="entry name" value="TRANSMEMBRANE PROTEIN DDB_G0269096-RELATED"/>
    <property type="match status" value="1"/>
</dbReference>
<feature type="region of interest" description="Disordered" evidence="1">
    <location>
        <begin position="1"/>
        <end position="30"/>
    </location>
</feature>